<keyword evidence="7" id="KW-1185">Reference proteome</keyword>
<gene>
    <name evidence="6" type="ORF">DIURU_003333</name>
</gene>
<dbReference type="EMBL" id="SWFT01000105">
    <property type="protein sequence ID" value="KAA8900963.1"/>
    <property type="molecule type" value="Genomic_DNA"/>
</dbReference>
<organism evidence="6 7">
    <name type="scientific">Diutina rugosa</name>
    <name type="common">Yeast</name>
    <name type="synonym">Candida rugosa</name>
    <dbReference type="NCBI Taxonomy" id="5481"/>
    <lineage>
        <taxon>Eukaryota</taxon>
        <taxon>Fungi</taxon>
        <taxon>Dikarya</taxon>
        <taxon>Ascomycota</taxon>
        <taxon>Saccharomycotina</taxon>
        <taxon>Pichiomycetes</taxon>
        <taxon>Debaryomycetaceae</taxon>
        <taxon>Diutina</taxon>
    </lineage>
</organism>
<comment type="caution">
    <text evidence="6">The sequence shown here is derived from an EMBL/GenBank/DDBJ whole genome shotgun (WGS) entry which is preliminary data.</text>
</comment>
<dbReference type="AlphaFoldDB" id="A0A642UKX5"/>
<sequence length="612" mass="67678">MKIESVIKGSVFGLWYSRKRLLLNYVAIPIGILTILCVLYGLNELLVNVANVKFPASVLGMLINLVWLTALSGLSNLPQGKIQDPIRKVSGSILTWYLYLVRPSMGFTLKWINVFFIPSFVILPLSDHISIIECLKIAAVFVVGLIFTFVFDAYFVMGLRWITRNFMSRSIDKGDEDEDLNSTKSNMNIDITTIDSKDNPVEPDYEQQVSVSADPFRTPSVTSTVTFPEPAYAGQGSIFQPNSSLVSNGEQNSTFEIELNQLSVRRASDVQSEGEIAERVSEQGDEVNMMDHLDDDAKKTAVWVSTYLDWLIYGLLFVIALPFYYVASIHVLLPYHLAITVIAFYIALLIPQKWPVLKRFAHPIIVSTGIILFVCFIGSLIFHHKPKGFLDDLRYYKTGKNYTNLFSGKVMLNGGKEDTMPKDDFTATPQWPGCGDFLSSLMDVSIVALSLPMSTHRKDFVSNFFYIMPPLLVTSTLTFFLYPLICYNIGIDAERSLGFVGRSVTLALGTPLVLALGGSVPLMAVCTILSGICGVLIGDYLLNFLRVPKDDYATRGVSMGINCGAISTAHLLTTDPRAASMSSLSFSVFGTVMVIFASINGVAEVIRGWVGL</sequence>
<feature type="transmembrane region" description="Helical" evidence="5">
    <location>
        <begin position="584"/>
        <end position="606"/>
    </location>
</feature>
<evidence type="ECO:0000256" key="5">
    <source>
        <dbReference type="SAM" id="Phobius"/>
    </source>
</evidence>
<feature type="transmembrane region" description="Helical" evidence="5">
    <location>
        <begin position="333"/>
        <end position="351"/>
    </location>
</feature>
<dbReference type="GO" id="GO:0016020">
    <property type="term" value="C:membrane"/>
    <property type="evidence" value="ECO:0007669"/>
    <property type="project" value="UniProtKB-SubCell"/>
</dbReference>
<evidence type="ECO:0000256" key="4">
    <source>
        <dbReference type="ARBA" id="ARBA00023136"/>
    </source>
</evidence>
<name>A0A642UKX5_DIURU</name>
<evidence type="ECO:0008006" key="8">
    <source>
        <dbReference type="Google" id="ProtNLM"/>
    </source>
</evidence>
<feature type="transmembrane region" description="Helical" evidence="5">
    <location>
        <begin position="464"/>
        <end position="485"/>
    </location>
</feature>
<feature type="transmembrane region" description="Helical" evidence="5">
    <location>
        <begin position="363"/>
        <end position="382"/>
    </location>
</feature>
<evidence type="ECO:0000313" key="6">
    <source>
        <dbReference type="EMBL" id="KAA8900963.1"/>
    </source>
</evidence>
<dbReference type="Proteomes" id="UP000449547">
    <property type="component" value="Unassembled WGS sequence"/>
</dbReference>
<dbReference type="VEuPathDB" id="FungiDB:DIURU_003333"/>
<dbReference type="OMA" id="LRWMNLF"/>
<reference evidence="6 7" key="1">
    <citation type="submission" date="2019-07" db="EMBL/GenBank/DDBJ databases">
        <title>Genome assembly of two rare yeast pathogens: Diutina rugosa and Trichomonascus ciferrii.</title>
        <authorList>
            <person name="Mixao V."/>
            <person name="Saus E."/>
            <person name="Hansen A."/>
            <person name="Lass-Flor C."/>
            <person name="Gabaldon T."/>
        </authorList>
    </citation>
    <scope>NUCLEOTIDE SEQUENCE [LARGE SCALE GENOMIC DNA]</scope>
    <source>
        <strain evidence="6 7">CBS 613</strain>
    </source>
</reference>
<comment type="subcellular location">
    <subcellularLocation>
        <location evidence="1">Membrane</location>
        <topology evidence="1">Multi-pass membrane protein</topology>
    </subcellularLocation>
</comment>
<dbReference type="PANTHER" id="PTHR30249:SF0">
    <property type="entry name" value="PLASTIDAL GLYCOLATE_GLYCERATE TRANSLOCATOR 1, CHLOROPLASTIC"/>
    <property type="match status" value="1"/>
</dbReference>
<feature type="transmembrane region" description="Helical" evidence="5">
    <location>
        <begin position="54"/>
        <end position="75"/>
    </location>
</feature>
<dbReference type="Pfam" id="PF04172">
    <property type="entry name" value="LrgB"/>
    <property type="match status" value="1"/>
</dbReference>
<keyword evidence="2 5" id="KW-0812">Transmembrane</keyword>
<dbReference type="PANTHER" id="PTHR30249">
    <property type="entry name" value="PUTATIVE SEROTONIN TRANSPORTER"/>
    <property type="match status" value="1"/>
</dbReference>
<evidence type="ECO:0000256" key="2">
    <source>
        <dbReference type="ARBA" id="ARBA00022692"/>
    </source>
</evidence>
<feature type="transmembrane region" description="Helical" evidence="5">
    <location>
        <begin position="307"/>
        <end position="327"/>
    </location>
</feature>
<protein>
    <recommendedName>
        <fullName evidence="8">LrgB-like protein</fullName>
    </recommendedName>
</protein>
<feature type="transmembrane region" description="Helical" evidence="5">
    <location>
        <begin position="96"/>
        <end position="117"/>
    </location>
</feature>
<proteinExistence type="predicted"/>
<evidence type="ECO:0000256" key="3">
    <source>
        <dbReference type="ARBA" id="ARBA00022989"/>
    </source>
</evidence>
<accession>A0A642UKX5</accession>
<feature type="transmembrane region" description="Helical" evidence="5">
    <location>
        <begin position="497"/>
        <end position="516"/>
    </location>
</feature>
<dbReference type="GeneID" id="54781984"/>
<feature type="transmembrane region" description="Helical" evidence="5">
    <location>
        <begin position="21"/>
        <end position="42"/>
    </location>
</feature>
<dbReference type="OrthoDB" id="2502820at2759"/>
<dbReference type="InterPro" id="IPR007300">
    <property type="entry name" value="CidB/LrgB"/>
</dbReference>
<evidence type="ECO:0000256" key="1">
    <source>
        <dbReference type="ARBA" id="ARBA00004141"/>
    </source>
</evidence>
<evidence type="ECO:0000313" key="7">
    <source>
        <dbReference type="Proteomes" id="UP000449547"/>
    </source>
</evidence>
<keyword evidence="3 5" id="KW-1133">Transmembrane helix</keyword>
<dbReference type="RefSeq" id="XP_034011586.1">
    <property type="nucleotide sequence ID" value="XM_034156084.1"/>
</dbReference>
<feature type="transmembrane region" description="Helical" evidence="5">
    <location>
        <begin position="137"/>
        <end position="159"/>
    </location>
</feature>
<feature type="transmembrane region" description="Helical" evidence="5">
    <location>
        <begin position="522"/>
        <end position="545"/>
    </location>
</feature>
<keyword evidence="4 5" id="KW-0472">Membrane</keyword>